<sequence length="129" mass="15115">MISEILPIRQLLYKRYPNTYEDNLCSKCLTEAETQKHVLNTTKAYQPIEKSKPNLRKTKSQKKVGTGQSHEWNNRNRFLPFSKKPSQIANKALALLYTLIWNHYTTELIRGVIFDRTNYKKNESTNGPK</sequence>
<feature type="region of interest" description="Disordered" evidence="1">
    <location>
        <begin position="45"/>
        <end position="71"/>
    </location>
</feature>
<proteinExistence type="predicted"/>
<dbReference type="EMBL" id="CAJVPV010013227">
    <property type="protein sequence ID" value="CAG8676087.1"/>
    <property type="molecule type" value="Genomic_DNA"/>
</dbReference>
<feature type="compositionally biased region" description="Basic residues" evidence="1">
    <location>
        <begin position="53"/>
        <end position="62"/>
    </location>
</feature>
<keyword evidence="3" id="KW-1185">Reference proteome</keyword>
<name>A0A9N9HI97_9GLOM</name>
<reference evidence="2" key="1">
    <citation type="submission" date="2021-06" db="EMBL/GenBank/DDBJ databases">
        <authorList>
            <person name="Kallberg Y."/>
            <person name="Tangrot J."/>
            <person name="Rosling A."/>
        </authorList>
    </citation>
    <scope>NUCLEOTIDE SEQUENCE</scope>
    <source>
        <strain evidence="2">CL551</strain>
    </source>
</reference>
<evidence type="ECO:0000256" key="1">
    <source>
        <dbReference type="SAM" id="MobiDB-lite"/>
    </source>
</evidence>
<evidence type="ECO:0000313" key="2">
    <source>
        <dbReference type="EMBL" id="CAG8676087.1"/>
    </source>
</evidence>
<dbReference type="Proteomes" id="UP000789342">
    <property type="component" value="Unassembled WGS sequence"/>
</dbReference>
<comment type="caution">
    <text evidence="2">The sequence shown here is derived from an EMBL/GenBank/DDBJ whole genome shotgun (WGS) entry which is preliminary data.</text>
</comment>
<evidence type="ECO:0000313" key="3">
    <source>
        <dbReference type="Proteomes" id="UP000789342"/>
    </source>
</evidence>
<gene>
    <name evidence="2" type="ORF">AMORRO_LOCUS11035</name>
</gene>
<protein>
    <submittedName>
        <fullName evidence="2">1950_t:CDS:1</fullName>
    </submittedName>
</protein>
<organism evidence="2 3">
    <name type="scientific">Acaulospora morrowiae</name>
    <dbReference type="NCBI Taxonomy" id="94023"/>
    <lineage>
        <taxon>Eukaryota</taxon>
        <taxon>Fungi</taxon>
        <taxon>Fungi incertae sedis</taxon>
        <taxon>Mucoromycota</taxon>
        <taxon>Glomeromycotina</taxon>
        <taxon>Glomeromycetes</taxon>
        <taxon>Diversisporales</taxon>
        <taxon>Acaulosporaceae</taxon>
        <taxon>Acaulospora</taxon>
    </lineage>
</organism>
<accession>A0A9N9HI97</accession>
<dbReference type="AlphaFoldDB" id="A0A9N9HI97"/>